<evidence type="ECO:0000313" key="4">
    <source>
        <dbReference type="Proteomes" id="UP000653565"/>
    </source>
</evidence>
<evidence type="ECO:0000259" key="2">
    <source>
        <dbReference type="Pfam" id="PF12697"/>
    </source>
</evidence>
<reference evidence="3" key="1">
    <citation type="journal article" date="2020" name="bioRxiv">
        <title>Genomic and phenotypic heterogeneity of clinical isolates of the human pathogens Aspergillus fumigatus, Aspergillus lentulus and Aspergillus fumigatiaffinis.</title>
        <authorList>
            <person name="dos Santos R.A.C."/>
            <person name="Steenwyk J.L."/>
            <person name="Rivero-Menendez O."/>
            <person name="Mead M.E."/>
            <person name="Silva L.P."/>
            <person name="Bastos R.W."/>
            <person name="Alastruey-Izquierdo A."/>
            <person name="Goldman G.H."/>
            <person name="Rokas A."/>
        </authorList>
    </citation>
    <scope>NUCLEOTIDE SEQUENCE</scope>
    <source>
        <strain evidence="3">CNM-CM6805</strain>
    </source>
</reference>
<dbReference type="AlphaFoldDB" id="A0A8H4MAS9"/>
<dbReference type="PANTHER" id="PTHR47751">
    <property type="entry name" value="SUPERFAMILY HYDROLASE, PUTATIVE (AFU_ORTHOLOGUE AFUA_2G16580)-RELATED"/>
    <property type="match status" value="1"/>
</dbReference>
<dbReference type="Gene3D" id="3.40.50.1820">
    <property type="entry name" value="alpha/beta hydrolase"/>
    <property type="match status" value="1"/>
</dbReference>
<name>A0A8H4MAS9_9EURO</name>
<dbReference type="SUPFAM" id="SSF53474">
    <property type="entry name" value="alpha/beta-Hydrolases"/>
    <property type="match status" value="1"/>
</dbReference>
<dbReference type="PANTHER" id="PTHR47751:SF1">
    <property type="entry name" value="SUPERFAMILY HYDROLASE, PUTATIVE (AFU_ORTHOLOGUE AFUA_2G16580)-RELATED"/>
    <property type="match status" value="1"/>
</dbReference>
<dbReference type="InterPro" id="IPR029058">
    <property type="entry name" value="AB_hydrolase_fold"/>
</dbReference>
<accession>A0A8H4MAS9</accession>
<evidence type="ECO:0000313" key="3">
    <source>
        <dbReference type="EMBL" id="KAF4239435.1"/>
    </source>
</evidence>
<gene>
    <name evidence="3" type="ORF">CNMCM6805_005857</name>
</gene>
<evidence type="ECO:0000256" key="1">
    <source>
        <dbReference type="ARBA" id="ARBA00029464"/>
    </source>
</evidence>
<dbReference type="OrthoDB" id="2498029at2759"/>
<reference evidence="3" key="2">
    <citation type="submission" date="2020-04" db="EMBL/GenBank/DDBJ databases">
        <authorList>
            <person name="Santos R.A.C."/>
            <person name="Steenwyk J.L."/>
            <person name="Rivero-Menendez O."/>
            <person name="Mead M.E."/>
            <person name="Silva L.P."/>
            <person name="Bastos R.W."/>
            <person name="Alastruey-Izquierdo A."/>
            <person name="Goldman G.H."/>
            <person name="Rokas A."/>
        </authorList>
    </citation>
    <scope>NUCLEOTIDE SEQUENCE</scope>
    <source>
        <strain evidence="3">CNM-CM6805</strain>
    </source>
</reference>
<protein>
    <recommendedName>
        <fullName evidence="2">AB hydrolase-1 domain-containing protein</fullName>
    </recommendedName>
</protein>
<organism evidence="3 4">
    <name type="scientific">Aspergillus fumigatiaffinis</name>
    <dbReference type="NCBI Taxonomy" id="340414"/>
    <lineage>
        <taxon>Eukaryota</taxon>
        <taxon>Fungi</taxon>
        <taxon>Dikarya</taxon>
        <taxon>Ascomycota</taxon>
        <taxon>Pezizomycotina</taxon>
        <taxon>Eurotiomycetes</taxon>
        <taxon>Eurotiomycetidae</taxon>
        <taxon>Eurotiales</taxon>
        <taxon>Aspergillaceae</taxon>
        <taxon>Aspergillus</taxon>
        <taxon>Aspergillus subgen. Fumigati</taxon>
    </lineage>
</organism>
<keyword evidence="4" id="KW-1185">Reference proteome</keyword>
<dbReference type="Gene3D" id="1.10.10.800">
    <property type="match status" value="1"/>
</dbReference>
<feature type="domain" description="AB hydrolase-1" evidence="2">
    <location>
        <begin position="50"/>
        <end position="294"/>
    </location>
</feature>
<dbReference type="Pfam" id="PF12697">
    <property type="entry name" value="Abhydrolase_6"/>
    <property type="match status" value="1"/>
</dbReference>
<dbReference type="InterPro" id="IPR051411">
    <property type="entry name" value="Polyketide_trans_af380"/>
</dbReference>
<proteinExistence type="inferred from homology"/>
<sequence length="308" mass="33134">MTTERTASFQSRHLNIVGNLLIPAPSAPNRNHAAIVVSHPGGGVKEQTAGLYARLLANQGFVTLAFDAGYQGESSGEPRGLEDPSQRVEDIKAAVTHLSLLDEVDPDRIGVLGLCASGGYASFAAQTDVRIKAIAGVSTVDLGAMIREGVRNTAAESPSHALAATLENAANARLSEAKGQSPQLLPWAPDDPKTVPAAFPTLYKEAADYYRTPRGEHRRSTNRFPLRSTELLANFDVFAFNYLISPRPILMIAGSDADTRYHSENAIRKATEPKELFLVPNKSHIALYDDPTGVLPKLVEFYANSLSG</sequence>
<comment type="similarity">
    <text evidence="1">Belongs to the polyketide transferase af380 family.</text>
</comment>
<dbReference type="Proteomes" id="UP000653565">
    <property type="component" value="Unassembled WGS sequence"/>
</dbReference>
<dbReference type="InterPro" id="IPR000073">
    <property type="entry name" value="AB_hydrolase_1"/>
</dbReference>
<dbReference type="EMBL" id="JAAAPX010000032">
    <property type="protein sequence ID" value="KAF4239435.1"/>
    <property type="molecule type" value="Genomic_DNA"/>
</dbReference>
<comment type="caution">
    <text evidence="3">The sequence shown here is derived from an EMBL/GenBank/DDBJ whole genome shotgun (WGS) entry which is preliminary data.</text>
</comment>